<dbReference type="GO" id="GO:0004672">
    <property type="term" value="F:protein kinase activity"/>
    <property type="evidence" value="ECO:0007669"/>
    <property type="project" value="UniProtKB-ARBA"/>
</dbReference>
<accession>A0A1G9VDS6</accession>
<dbReference type="EMBL" id="FNHG01000019">
    <property type="protein sequence ID" value="SDM70364.1"/>
    <property type="molecule type" value="Genomic_DNA"/>
</dbReference>
<dbReference type="SUPFAM" id="SSF47226">
    <property type="entry name" value="Histidine-containing phosphotransfer domain, HPT domain"/>
    <property type="match status" value="1"/>
</dbReference>
<sequence length="186" mass="19399">MEAAEHTRDCSQSKGLISACAARAGGGSGSGAPVGRSRMAVASPHLPWARKVCASPVVLSVLLRQACELVAMKPARPDSSVNVTAPLFDAAHLARYTGGDAELKAELLALMCEQAERCIGLISSAPDHESWTSALHTLKGAARGVGAFALGEACEAAEEAPQARWPEAARSVAQAFGETRRCFERS</sequence>
<evidence type="ECO:0000313" key="4">
    <source>
        <dbReference type="Proteomes" id="UP000199759"/>
    </source>
</evidence>
<dbReference type="Pfam" id="PF01627">
    <property type="entry name" value="Hpt"/>
    <property type="match status" value="1"/>
</dbReference>
<dbReference type="AlphaFoldDB" id="A0A1G9VDS6"/>
<organism evidence="3 4">
    <name type="scientific">Maricaulis salignorans</name>
    <dbReference type="NCBI Taxonomy" id="144026"/>
    <lineage>
        <taxon>Bacteria</taxon>
        <taxon>Pseudomonadati</taxon>
        <taxon>Pseudomonadota</taxon>
        <taxon>Alphaproteobacteria</taxon>
        <taxon>Maricaulales</taxon>
        <taxon>Maricaulaceae</taxon>
        <taxon>Maricaulis</taxon>
    </lineage>
</organism>
<name>A0A1G9VDS6_9PROT</name>
<evidence type="ECO:0000259" key="2">
    <source>
        <dbReference type="Pfam" id="PF01627"/>
    </source>
</evidence>
<dbReference type="InterPro" id="IPR008207">
    <property type="entry name" value="Sig_transdc_His_kin_Hpt_dom"/>
</dbReference>
<reference evidence="3 4" key="1">
    <citation type="submission" date="2016-10" db="EMBL/GenBank/DDBJ databases">
        <authorList>
            <person name="de Groot N.N."/>
        </authorList>
    </citation>
    <scope>NUCLEOTIDE SEQUENCE [LARGE SCALE GENOMIC DNA]</scope>
    <source>
        <strain evidence="3 4">DSM 16077</strain>
    </source>
</reference>
<dbReference type="InterPro" id="IPR036641">
    <property type="entry name" value="HPT_dom_sf"/>
</dbReference>
<protein>
    <submittedName>
        <fullName evidence="3">Hpt domain-containing protein</fullName>
    </submittedName>
</protein>
<feature type="domain" description="HPt" evidence="2">
    <location>
        <begin position="106"/>
        <end position="174"/>
    </location>
</feature>
<dbReference type="Proteomes" id="UP000199759">
    <property type="component" value="Unassembled WGS sequence"/>
</dbReference>
<evidence type="ECO:0000313" key="3">
    <source>
        <dbReference type="EMBL" id="SDM70364.1"/>
    </source>
</evidence>
<dbReference type="STRING" id="144026.SAMN04488568_1195"/>
<evidence type="ECO:0000256" key="1">
    <source>
        <dbReference type="ARBA" id="ARBA00023012"/>
    </source>
</evidence>
<dbReference type="Gene3D" id="1.20.120.160">
    <property type="entry name" value="HPT domain"/>
    <property type="match status" value="1"/>
</dbReference>
<keyword evidence="1" id="KW-0902">Two-component regulatory system</keyword>
<keyword evidence="4" id="KW-1185">Reference proteome</keyword>
<dbReference type="GO" id="GO:0000160">
    <property type="term" value="P:phosphorelay signal transduction system"/>
    <property type="evidence" value="ECO:0007669"/>
    <property type="project" value="UniProtKB-KW"/>
</dbReference>
<gene>
    <name evidence="3" type="ORF">SAMN04488568_1195</name>
</gene>
<proteinExistence type="predicted"/>